<dbReference type="GO" id="GO:0019843">
    <property type="term" value="F:rRNA binding"/>
    <property type="evidence" value="ECO:0007669"/>
    <property type="project" value="UniProtKB-KW"/>
</dbReference>
<dbReference type="AlphaFoldDB" id="A0A9J6GSC1"/>
<keyword evidence="4" id="KW-0489">Methyltransferase</keyword>
<evidence type="ECO:0000256" key="9">
    <source>
        <dbReference type="SAM" id="Phobius"/>
    </source>
</evidence>
<evidence type="ECO:0000256" key="7">
    <source>
        <dbReference type="ARBA" id="ARBA00022730"/>
    </source>
</evidence>
<dbReference type="OrthoDB" id="269804at2759"/>
<dbReference type="InterPro" id="IPR029026">
    <property type="entry name" value="tRNA_m1G_MTases_N"/>
</dbReference>
<keyword evidence="5" id="KW-0808">Transferase</keyword>
<keyword evidence="6" id="KW-0949">S-adenosyl-L-methionine</keyword>
<sequence>MWSFPSTPLNKNEGQNISFANSTTLFRSIYIVSLYFVWPILVVTRPGQNVIKNPVTDWLPVGCRKIAMSLHASTLVRPRELVPEKDEPIVVVIGSMAHGSVDPDYTEASYSISQYPLSAALTCSKLCSAFEEAWGIH</sequence>
<evidence type="ECO:0000256" key="4">
    <source>
        <dbReference type="ARBA" id="ARBA00022603"/>
    </source>
</evidence>
<reference evidence="10 11" key="1">
    <citation type="journal article" date="2020" name="Cell">
        <title>Large-Scale Comparative Analyses of Tick Genomes Elucidate Their Genetic Diversity and Vector Capacities.</title>
        <authorList>
            <consortium name="Tick Genome and Microbiome Consortium (TIGMIC)"/>
            <person name="Jia N."/>
            <person name="Wang J."/>
            <person name="Shi W."/>
            <person name="Du L."/>
            <person name="Sun Y."/>
            <person name="Zhan W."/>
            <person name="Jiang J.F."/>
            <person name="Wang Q."/>
            <person name="Zhang B."/>
            <person name="Ji P."/>
            <person name="Bell-Sakyi L."/>
            <person name="Cui X.M."/>
            <person name="Yuan T.T."/>
            <person name="Jiang B.G."/>
            <person name="Yang W.F."/>
            <person name="Lam T.T."/>
            <person name="Chang Q.C."/>
            <person name="Ding S.J."/>
            <person name="Wang X.J."/>
            <person name="Zhu J.G."/>
            <person name="Ruan X.D."/>
            <person name="Zhao L."/>
            <person name="Wei J.T."/>
            <person name="Ye R.Z."/>
            <person name="Que T.C."/>
            <person name="Du C.H."/>
            <person name="Zhou Y.H."/>
            <person name="Cheng J.X."/>
            <person name="Dai P.F."/>
            <person name="Guo W.B."/>
            <person name="Han X.H."/>
            <person name="Huang E.J."/>
            <person name="Li L.F."/>
            <person name="Wei W."/>
            <person name="Gao Y.C."/>
            <person name="Liu J.Z."/>
            <person name="Shao H.Z."/>
            <person name="Wang X."/>
            <person name="Wang C.C."/>
            <person name="Yang T.C."/>
            <person name="Huo Q.B."/>
            <person name="Li W."/>
            <person name="Chen H.Y."/>
            <person name="Chen S.E."/>
            <person name="Zhou L.G."/>
            <person name="Ni X.B."/>
            <person name="Tian J.H."/>
            <person name="Sheng Y."/>
            <person name="Liu T."/>
            <person name="Pan Y.S."/>
            <person name="Xia L.Y."/>
            <person name="Li J."/>
            <person name="Zhao F."/>
            <person name="Cao W.C."/>
        </authorList>
    </citation>
    <scope>NUCLEOTIDE SEQUENCE [LARGE SCALE GENOMIC DNA]</scope>
    <source>
        <strain evidence="10">HaeL-2018</strain>
    </source>
</reference>
<evidence type="ECO:0000313" key="11">
    <source>
        <dbReference type="Proteomes" id="UP000821853"/>
    </source>
</evidence>
<proteinExistence type="inferred from homology"/>
<keyword evidence="7" id="KW-0699">rRNA-binding</keyword>
<comment type="similarity">
    <text evidence="1">Belongs to the class IV-like SAM-binding methyltransferase superfamily. RNA methyltransferase NEP1 family.</text>
</comment>
<gene>
    <name evidence="10" type="ORF">HPB48_003136</name>
</gene>
<evidence type="ECO:0000313" key="10">
    <source>
        <dbReference type="EMBL" id="KAH9377148.1"/>
    </source>
</evidence>
<keyword evidence="9" id="KW-1133">Transmembrane helix</keyword>
<evidence type="ECO:0000256" key="2">
    <source>
        <dbReference type="ARBA" id="ARBA00022517"/>
    </source>
</evidence>
<comment type="caution">
    <text evidence="10">The sequence shown here is derived from an EMBL/GenBank/DDBJ whole genome shotgun (WGS) entry which is preliminary data.</text>
</comment>
<feature type="transmembrane region" description="Helical" evidence="9">
    <location>
        <begin position="25"/>
        <end position="43"/>
    </location>
</feature>
<keyword evidence="3" id="KW-0698">rRNA processing</keyword>
<dbReference type="Proteomes" id="UP000821853">
    <property type="component" value="Unassembled WGS sequence"/>
</dbReference>
<accession>A0A9J6GSC1</accession>
<evidence type="ECO:0000256" key="6">
    <source>
        <dbReference type="ARBA" id="ARBA00022691"/>
    </source>
</evidence>
<dbReference type="EMBL" id="JABSTR010000008">
    <property type="protein sequence ID" value="KAH9377148.1"/>
    <property type="molecule type" value="Genomic_DNA"/>
</dbReference>
<dbReference type="PANTHER" id="PTHR12636:SF5">
    <property type="entry name" value="RIBOSOMAL RNA SMALL SUBUNIT METHYLTRANSFERASE NEP1"/>
    <property type="match status" value="1"/>
</dbReference>
<dbReference type="GO" id="GO:0070037">
    <property type="term" value="F:rRNA (pseudouridine) methyltransferase activity"/>
    <property type="evidence" value="ECO:0007669"/>
    <property type="project" value="InterPro"/>
</dbReference>
<evidence type="ECO:0000256" key="1">
    <source>
        <dbReference type="ARBA" id="ARBA00008115"/>
    </source>
</evidence>
<dbReference type="InterPro" id="IPR029028">
    <property type="entry name" value="Alpha/beta_knot_MTases"/>
</dbReference>
<keyword evidence="11" id="KW-1185">Reference proteome</keyword>
<evidence type="ECO:0000256" key="8">
    <source>
        <dbReference type="ARBA" id="ARBA00022884"/>
    </source>
</evidence>
<name>A0A9J6GSC1_HAELO</name>
<keyword evidence="8" id="KW-0694">RNA-binding</keyword>
<dbReference type="GO" id="GO:0032040">
    <property type="term" value="C:small-subunit processome"/>
    <property type="evidence" value="ECO:0007669"/>
    <property type="project" value="TreeGrafter"/>
</dbReference>
<dbReference type="GO" id="GO:0070475">
    <property type="term" value="P:rRNA base methylation"/>
    <property type="evidence" value="ECO:0007669"/>
    <property type="project" value="InterPro"/>
</dbReference>
<keyword evidence="9" id="KW-0812">Transmembrane</keyword>
<evidence type="ECO:0008006" key="12">
    <source>
        <dbReference type="Google" id="ProtNLM"/>
    </source>
</evidence>
<organism evidence="10 11">
    <name type="scientific">Haemaphysalis longicornis</name>
    <name type="common">Bush tick</name>
    <dbReference type="NCBI Taxonomy" id="44386"/>
    <lineage>
        <taxon>Eukaryota</taxon>
        <taxon>Metazoa</taxon>
        <taxon>Ecdysozoa</taxon>
        <taxon>Arthropoda</taxon>
        <taxon>Chelicerata</taxon>
        <taxon>Arachnida</taxon>
        <taxon>Acari</taxon>
        <taxon>Parasitiformes</taxon>
        <taxon>Ixodida</taxon>
        <taxon>Ixodoidea</taxon>
        <taxon>Ixodidae</taxon>
        <taxon>Haemaphysalinae</taxon>
        <taxon>Haemaphysalis</taxon>
    </lineage>
</organism>
<dbReference type="PANTHER" id="PTHR12636">
    <property type="entry name" value="NEP1/MRA1"/>
    <property type="match status" value="1"/>
</dbReference>
<dbReference type="Gene3D" id="3.40.1280.10">
    <property type="match status" value="1"/>
</dbReference>
<keyword evidence="2" id="KW-0690">Ribosome biogenesis</keyword>
<dbReference type="Pfam" id="PF03587">
    <property type="entry name" value="EMG1"/>
    <property type="match status" value="1"/>
</dbReference>
<keyword evidence="9" id="KW-0472">Membrane</keyword>
<dbReference type="InterPro" id="IPR005304">
    <property type="entry name" value="Rbsml_bgen_MeTrfase_EMG1/NEP1"/>
</dbReference>
<evidence type="ECO:0000256" key="3">
    <source>
        <dbReference type="ARBA" id="ARBA00022552"/>
    </source>
</evidence>
<dbReference type="SUPFAM" id="SSF75217">
    <property type="entry name" value="alpha/beta knot"/>
    <property type="match status" value="1"/>
</dbReference>
<evidence type="ECO:0000256" key="5">
    <source>
        <dbReference type="ARBA" id="ARBA00022679"/>
    </source>
</evidence>
<dbReference type="VEuPathDB" id="VectorBase:HLOH_056718"/>
<protein>
    <recommendedName>
        <fullName evidence="12">Ribosomal RNA small subunit methyltransferase NEP1</fullName>
    </recommendedName>
</protein>